<feature type="region of interest" description="Disordered" evidence="2">
    <location>
        <begin position="114"/>
        <end position="170"/>
    </location>
</feature>
<dbReference type="CDD" id="cd00060">
    <property type="entry name" value="FHA"/>
    <property type="match status" value="1"/>
</dbReference>
<dbReference type="Gene3D" id="2.60.200.20">
    <property type="match status" value="1"/>
</dbReference>
<dbReference type="PROSITE" id="PS50006">
    <property type="entry name" value="FHA_DOMAIN"/>
    <property type="match status" value="1"/>
</dbReference>
<keyword evidence="5" id="KW-1185">Reference proteome</keyword>
<feature type="compositionally biased region" description="Low complexity" evidence="2">
    <location>
        <begin position="155"/>
        <end position="170"/>
    </location>
</feature>
<evidence type="ECO:0000313" key="4">
    <source>
        <dbReference type="EMBL" id="GAA1770649.1"/>
    </source>
</evidence>
<accession>A0ABP4X7T4</accession>
<organism evidence="4 5">
    <name type="scientific">Luedemannella helvata</name>
    <dbReference type="NCBI Taxonomy" id="349315"/>
    <lineage>
        <taxon>Bacteria</taxon>
        <taxon>Bacillati</taxon>
        <taxon>Actinomycetota</taxon>
        <taxon>Actinomycetes</taxon>
        <taxon>Micromonosporales</taxon>
        <taxon>Micromonosporaceae</taxon>
        <taxon>Luedemannella</taxon>
    </lineage>
</organism>
<name>A0ABP4X7T4_9ACTN</name>
<evidence type="ECO:0000259" key="3">
    <source>
        <dbReference type="PROSITE" id="PS50006"/>
    </source>
</evidence>
<protein>
    <recommendedName>
        <fullName evidence="3">FHA domain-containing protein</fullName>
    </recommendedName>
</protein>
<dbReference type="InterPro" id="IPR000253">
    <property type="entry name" value="FHA_dom"/>
</dbReference>
<feature type="domain" description="FHA" evidence="3">
    <location>
        <begin position="190"/>
        <end position="244"/>
    </location>
</feature>
<reference evidence="5" key="1">
    <citation type="journal article" date="2019" name="Int. J. Syst. Evol. Microbiol.">
        <title>The Global Catalogue of Microorganisms (GCM) 10K type strain sequencing project: providing services to taxonomists for standard genome sequencing and annotation.</title>
        <authorList>
            <consortium name="The Broad Institute Genomics Platform"/>
            <consortium name="The Broad Institute Genome Sequencing Center for Infectious Disease"/>
            <person name="Wu L."/>
            <person name="Ma J."/>
        </authorList>
    </citation>
    <scope>NUCLEOTIDE SEQUENCE [LARGE SCALE GENOMIC DNA]</scope>
    <source>
        <strain evidence="5">JCM 13249</strain>
    </source>
</reference>
<feature type="compositionally biased region" description="Pro residues" evidence="2">
    <location>
        <begin position="117"/>
        <end position="138"/>
    </location>
</feature>
<evidence type="ECO:0000313" key="5">
    <source>
        <dbReference type="Proteomes" id="UP001500655"/>
    </source>
</evidence>
<dbReference type="EMBL" id="BAAALS010000029">
    <property type="protein sequence ID" value="GAA1770649.1"/>
    <property type="molecule type" value="Genomic_DNA"/>
</dbReference>
<sequence length="279" mass="28923">MGEADVAGAGVAVREFVPVVALATGEAAERVLAVVTHAGAHQVVRHGPSTYRLTRRYRPMWPLPSRTETCDVSIGVDQATGHTVVYLEGRLPAGTLHAVRLALGGTVPTVTAAPPAYTGPPMPAMSMPPPPPTSPPAGQPQAGQLPAAGPGGWGAAVTAPPTTPMAAGPRPQSIAVEFDDGRRASLGLLILVGRNPAASPDEFAAQLVAVDDDSRSVSKTHLALGCDERGAWVVDRHSTNGTAVLEAAGRMRCPPGERVYLRLPATVRFGDRTLRVVTD</sequence>
<comment type="caution">
    <text evidence="4">The sequence shown here is derived from an EMBL/GenBank/DDBJ whole genome shotgun (WGS) entry which is preliminary data.</text>
</comment>
<keyword evidence="1" id="KW-0597">Phosphoprotein</keyword>
<evidence type="ECO:0000256" key="2">
    <source>
        <dbReference type="SAM" id="MobiDB-lite"/>
    </source>
</evidence>
<dbReference type="InterPro" id="IPR008984">
    <property type="entry name" value="SMAD_FHA_dom_sf"/>
</dbReference>
<dbReference type="Pfam" id="PF00498">
    <property type="entry name" value="FHA"/>
    <property type="match status" value="1"/>
</dbReference>
<dbReference type="SUPFAM" id="SSF49879">
    <property type="entry name" value="SMAD/FHA domain"/>
    <property type="match status" value="1"/>
</dbReference>
<feature type="compositionally biased region" description="Low complexity" evidence="2">
    <location>
        <begin position="139"/>
        <end position="148"/>
    </location>
</feature>
<dbReference type="Proteomes" id="UP001500655">
    <property type="component" value="Unassembled WGS sequence"/>
</dbReference>
<evidence type="ECO:0000256" key="1">
    <source>
        <dbReference type="ARBA" id="ARBA00022553"/>
    </source>
</evidence>
<proteinExistence type="predicted"/>
<gene>
    <name evidence="4" type="ORF">GCM10009681_47550</name>
</gene>